<keyword evidence="5 9" id="KW-0653">Protein transport</keyword>
<name>A0A4Y9Y3N2_9APHY</name>
<dbReference type="PANTHER" id="PTHR14083:SF0">
    <property type="entry name" value="YIP1D-INTERACTING FACTOR 1, ISOFORM C"/>
    <property type="match status" value="1"/>
</dbReference>
<dbReference type="InterPro" id="IPR005578">
    <property type="entry name" value="Yif1_fam"/>
</dbReference>
<dbReference type="Proteomes" id="UP000298390">
    <property type="component" value="Unassembled WGS sequence"/>
</dbReference>
<feature type="transmembrane region" description="Helical" evidence="9">
    <location>
        <begin position="264"/>
        <end position="284"/>
    </location>
</feature>
<dbReference type="GO" id="GO:0030134">
    <property type="term" value="C:COPII-coated ER to Golgi transport vesicle"/>
    <property type="evidence" value="ECO:0007669"/>
    <property type="project" value="TreeGrafter"/>
</dbReference>
<proteinExistence type="inferred from homology"/>
<reference evidence="11 12" key="1">
    <citation type="submission" date="2019-01" db="EMBL/GenBank/DDBJ databases">
        <title>Genome sequencing of the rare red list fungi Fomitopsis rosea.</title>
        <authorList>
            <person name="Buettner E."/>
            <person name="Kellner H."/>
        </authorList>
    </citation>
    <scope>NUCLEOTIDE SEQUENCE [LARGE SCALE GENOMIC DNA]</scope>
    <source>
        <strain evidence="11 12">DSM 105464</strain>
    </source>
</reference>
<evidence type="ECO:0000256" key="1">
    <source>
        <dbReference type="ARBA" id="ARBA00009727"/>
    </source>
</evidence>
<accession>A0A4Y9Y3N2</accession>
<dbReference type="GO" id="GO:0005793">
    <property type="term" value="C:endoplasmic reticulum-Golgi intermediate compartment"/>
    <property type="evidence" value="ECO:0007669"/>
    <property type="project" value="UniProtKB-UniRule"/>
</dbReference>
<evidence type="ECO:0000256" key="4">
    <source>
        <dbReference type="ARBA" id="ARBA00022824"/>
    </source>
</evidence>
<keyword evidence="7 9" id="KW-0333">Golgi apparatus</keyword>
<feature type="compositionally biased region" description="Polar residues" evidence="10">
    <location>
        <begin position="1"/>
        <end position="12"/>
    </location>
</feature>
<evidence type="ECO:0000256" key="3">
    <source>
        <dbReference type="ARBA" id="ARBA00022692"/>
    </source>
</evidence>
<feature type="transmembrane region" description="Helical" evidence="9">
    <location>
        <begin position="334"/>
        <end position="352"/>
    </location>
</feature>
<feature type="region of interest" description="Disordered" evidence="10">
    <location>
        <begin position="1"/>
        <end position="68"/>
    </location>
</feature>
<evidence type="ECO:0000256" key="6">
    <source>
        <dbReference type="ARBA" id="ARBA00022989"/>
    </source>
</evidence>
<dbReference type="EMBL" id="SEKV01000462">
    <property type="protein sequence ID" value="TFY56975.1"/>
    <property type="molecule type" value="Genomic_DNA"/>
</dbReference>
<feature type="compositionally biased region" description="Pro residues" evidence="10">
    <location>
        <begin position="13"/>
        <end position="35"/>
    </location>
</feature>
<dbReference type="AlphaFoldDB" id="A0A4Y9Y3N2"/>
<gene>
    <name evidence="11" type="ORF">EVJ58_g7312</name>
</gene>
<keyword evidence="6 9" id="KW-1133">Transmembrane helix</keyword>
<evidence type="ECO:0000256" key="7">
    <source>
        <dbReference type="ARBA" id="ARBA00023034"/>
    </source>
</evidence>
<feature type="transmembrane region" description="Helical" evidence="9">
    <location>
        <begin position="198"/>
        <end position="218"/>
    </location>
</feature>
<sequence length="354" mass="38946">VLTMSYFPNNNTSPPPLQHPVPTHPAYIPEPPSTPISPQGYQRYTSSPPTQPSFTQSIPPQGQGSRAPQVYATQQGVYNPVGSPPRQPAAAQGGVHIPNAPVDFSAWGLNDTTAQFGMQMGRSAVAAGQEYVQKNLGGLIPITVLKHHFNVSNSYVMNKLRLLLFPWRHKPWSRRVRRSENGQAEWQAPRDDLNAPDLYIPLMAIVTYVLLAALHSGLHSRFHPEILGITASKALAVVLMDFVFVKLGCYFLNIPGSIGQILDLLAYDGYKFVGVIITLIAGLLGFGRSLYIVIFAYSFFATAFFLLRSLRSMVLPDASATVTPVNPSQRSRRVTFLFLVAVTQIVYMGVLVRV</sequence>
<dbReference type="GO" id="GO:0005789">
    <property type="term" value="C:endoplasmic reticulum membrane"/>
    <property type="evidence" value="ECO:0007669"/>
    <property type="project" value="UniProtKB-SubCell"/>
</dbReference>
<evidence type="ECO:0000256" key="2">
    <source>
        <dbReference type="ARBA" id="ARBA00022448"/>
    </source>
</evidence>
<keyword evidence="8 9" id="KW-0472">Membrane</keyword>
<comment type="subcellular location">
    <subcellularLocation>
        <location evidence="9">Endoplasmic reticulum membrane</location>
        <topology evidence="9">Multi-pass membrane protein</topology>
    </subcellularLocation>
    <subcellularLocation>
        <location evidence="9">Golgi apparatus membrane</location>
        <topology evidence="9">Multi-pass membrane protein</topology>
    </subcellularLocation>
</comment>
<evidence type="ECO:0000313" key="11">
    <source>
        <dbReference type="EMBL" id="TFY56975.1"/>
    </source>
</evidence>
<keyword evidence="3 9" id="KW-0812">Transmembrane</keyword>
<evidence type="ECO:0000256" key="5">
    <source>
        <dbReference type="ARBA" id="ARBA00022927"/>
    </source>
</evidence>
<dbReference type="Pfam" id="PF03878">
    <property type="entry name" value="YIF1"/>
    <property type="match status" value="1"/>
</dbReference>
<keyword evidence="4 9" id="KW-0256">Endoplasmic reticulum</keyword>
<feature type="transmembrane region" description="Helical" evidence="9">
    <location>
        <begin position="290"/>
        <end position="307"/>
    </location>
</feature>
<dbReference type="GO" id="GO:0015031">
    <property type="term" value="P:protein transport"/>
    <property type="evidence" value="ECO:0007669"/>
    <property type="project" value="UniProtKB-KW"/>
</dbReference>
<organism evidence="11 12">
    <name type="scientific">Rhodofomes roseus</name>
    <dbReference type="NCBI Taxonomy" id="34475"/>
    <lineage>
        <taxon>Eukaryota</taxon>
        <taxon>Fungi</taxon>
        <taxon>Dikarya</taxon>
        <taxon>Basidiomycota</taxon>
        <taxon>Agaricomycotina</taxon>
        <taxon>Agaricomycetes</taxon>
        <taxon>Polyporales</taxon>
        <taxon>Rhodofomes</taxon>
    </lineage>
</organism>
<comment type="function">
    <text evidence="9">Has a role in transport between endoplasmic reticulum and Golgi.</text>
</comment>
<dbReference type="GO" id="GO:0000139">
    <property type="term" value="C:Golgi membrane"/>
    <property type="evidence" value="ECO:0007669"/>
    <property type="project" value="UniProtKB-SubCell"/>
</dbReference>
<feature type="non-terminal residue" evidence="11">
    <location>
        <position position="1"/>
    </location>
</feature>
<keyword evidence="2 9" id="KW-0813">Transport</keyword>
<evidence type="ECO:0000256" key="8">
    <source>
        <dbReference type="ARBA" id="ARBA00023136"/>
    </source>
</evidence>
<feature type="transmembrane region" description="Helical" evidence="9">
    <location>
        <begin position="230"/>
        <end position="252"/>
    </location>
</feature>
<evidence type="ECO:0000313" key="12">
    <source>
        <dbReference type="Proteomes" id="UP000298390"/>
    </source>
</evidence>
<protein>
    <recommendedName>
        <fullName evidence="9">Protein YIF1</fullName>
    </recommendedName>
</protein>
<evidence type="ECO:0000256" key="10">
    <source>
        <dbReference type="SAM" id="MobiDB-lite"/>
    </source>
</evidence>
<dbReference type="STRING" id="34475.A0A4Y9Y3N2"/>
<comment type="similarity">
    <text evidence="1 9">Belongs to the YIF1 family.</text>
</comment>
<evidence type="ECO:0000256" key="9">
    <source>
        <dbReference type="RuleBase" id="RU368073"/>
    </source>
</evidence>
<comment type="caution">
    <text evidence="11">The sequence shown here is derived from an EMBL/GenBank/DDBJ whole genome shotgun (WGS) entry which is preliminary data.</text>
</comment>
<feature type="compositionally biased region" description="Low complexity" evidence="10">
    <location>
        <begin position="45"/>
        <end position="61"/>
    </location>
</feature>
<dbReference type="GO" id="GO:0006888">
    <property type="term" value="P:endoplasmic reticulum to Golgi vesicle-mediated transport"/>
    <property type="evidence" value="ECO:0007669"/>
    <property type="project" value="UniProtKB-UniRule"/>
</dbReference>
<dbReference type="PANTHER" id="PTHR14083">
    <property type="entry name" value="YIP1 INTERACTING FACTOR HOMOLOG YIF1 PROTEIN"/>
    <property type="match status" value="1"/>
</dbReference>